<gene>
    <name evidence="3" type="ORF">GCM10009533_40600</name>
</gene>
<dbReference type="PANTHER" id="PTHR39428:SF1">
    <property type="entry name" value="F420H(2)-DEPENDENT QUINONE REDUCTASE RV1261C"/>
    <property type="match status" value="1"/>
</dbReference>
<organism evidence="3 4">
    <name type="scientific">Saccharopolyspora erythraea</name>
    <name type="common">Streptomyces erythraeus</name>
    <dbReference type="NCBI Taxonomy" id="1836"/>
    <lineage>
        <taxon>Bacteria</taxon>
        <taxon>Bacillati</taxon>
        <taxon>Actinomycetota</taxon>
        <taxon>Actinomycetes</taxon>
        <taxon>Pseudonocardiales</taxon>
        <taxon>Pseudonocardiaceae</taxon>
        <taxon>Saccharopolyspora</taxon>
    </lineage>
</organism>
<reference evidence="4" key="1">
    <citation type="journal article" date="2019" name="Int. J. Syst. Evol. Microbiol.">
        <title>The Global Catalogue of Microorganisms (GCM) 10K type strain sequencing project: providing services to taxonomists for standard genome sequencing and annotation.</title>
        <authorList>
            <consortium name="The Broad Institute Genomics Platform"/>
            <consortium name="The Broad Institute Genome Sequencing Center for Infectious Disease"/>
            <person name="Wu L."/>
            <person name="Ma J."/>
        </authorList>
    </citation>
    <scope>NUCLEOTIDE SEQUENCE [LARGE SCALE GENOMIC DNA]</scope>
    <source>
        <strain evidence="4">JCM 10303</strain>
    </source>
</reference>
<protein>
    <submittedName>
        <fullName evidence="3">Nitroreductase family deazaflavin-dependent oxidoreductase</fullName>
    </submittedName>
</protein>
<comment type="caution">
    <text evidence="3">The sequence shown here is derived from an EMBL/GenBank/DDBJ whole genome shotgun (WGS) entry which is preliminary data.</text>
</comment>
<comment type="similarity">
    <text evidence="1">Belongs to the F420H(2)-dependent quinone reductase family.</text>
</comment>
<dbReference type="Gene3D" id="2.30.110.10">
    <property type="entry name" value="Electron Transport, Fmn-binding Protein, Chain A"/>
    <property type="match status" value="1"/>
</dbReference>
<dbReference type="EMBL" id="BAAAGS010000027">
    <property type="protein sequence ID" value="GAA0537264.1"/>
    <property type="molecule type" value="Genomic_DNA"/>
</dbReference>
<evidence type="ECO:0000256" key="2">
    <source>
        <dbReference type="ARBA" id="ARBA00049106"/>
    </source>
</evidence>
<dbReference type="InterPro" id="IPR012349">
    <property type="entry name" value="Split_barrel_FMN-bd"/>
</dbReference>
<dbReference type="Pfam" id="PF04075">
    <property type="entry name" value="F420H2_quin_red"/>
    <property type="match status" value="1"/>
</dbReference>
<name>A0ABP3N9N1_SACER</name>
<dbReference type="Proteomes" id="UP001500729">
    <property type="component" value="Unassembled WGS sequence"/>
</dbReference>
<dbReference type="SUPFAM" id="SSF50475">
    <property type="entry name" value="FMN-binding split barrel"/>
    <property type="match status" value="1"/>
</dbReference>
<comment type="catalytic activity">
    <reaction evidence="2">
        <text>oxidized coenzyme F420-(gamma-L-Glu)(n) + a quinol + H(+) = reduced coenzyme F420-(gamma-L-Glu)(n) + a quinone</text>
        <dbReference type="Rhea" id="RHEA:39663"/>
        <dbReference type="Rhea" id="RHEA-COMP:12939"/>
        <dbReference type="Rhea" id="RHEA-COMP:14378"/>
        <dbReference type="ChEBI" id="CHEBI:15378"/>
        <dbReference type="ChEBI" id="CHEBI:24646"/>
        <dbReference type="ChEBI" id="CHEBI:132124"/>
        <dbReference type="ChEBI" id="CHEBI:133980"/>
        <dbReference type="ChEBI" id="CHEBI:139511"/>
    </reaction>
</comment>
<proteinExistence type="inferred from homology"/>
<keyword evidence="4" id="KW-1185">Reference proteome</keyword>
<dbReference type="PANTHER" id="PTHR39428">
    <property type="entry name" value="F420H(2)-DEPENDENT QUINONE REDUCTASE RV1261C"/>
    <property type="match status" value="1"/>
</dbReference>
<sequence>MGNAFNERVIEEFRANDGRVGGEFEAKNLLLLTTTGVRSGVSRTTPVLYLPDGDRLVVFASNGGAAKSPAWYHNLVANPLVTVELGGDRYEARAESVEPGEHDELWRRQVEIEPGFAEFRRRADRVIPLVALVRAA</sequence>
<dbReference type="RefSeq" id="WP_009945415.1">
    <property type="nucleotide sequence ID" value="NZ_CP069353.1"/>
</dbReference>
<dbReference type="InterPro" id="IPR004378">
    <property type="entry name" value="F420H2_quin_Rdtase"/>
</dbReference>
<evidence type="ECO:0000313" key="4">
    <source>
        <dbReference type="Proteomes" id="UP001500729"/>
    </source>
</evidence>
<evidence type="ECO:0000313" key="3">
    <source>
        <dbReference type="EMBL" id="GAA0537264.1"/>
    </source>
</evidence>
<accession>A0ABP3N9N1</accession>
<dbReference type="NCBIfam" id="TIGR00026">
    <property type="entry name" value="hi_GC_TIGR00026"/>
    <property type="match status" value="1"/>
</dbReference>
<evidence type="ECO:0000256" key="1">
    <source>
        <dbReference type="ARBA" id="ARBA00008710"/>
    </source>
</evidence>